<evidence type="ECO:0000313" key="2">
    <source>
        <dbReference type="Proteomes" id="UP000276770"/>
    </source>
</evidence>
<sequence>MKNGSIFIENISLNGIKIKLDGTFFAKVTIPLYEIGILDPNKVIIEETDSMEYLIKIFADSSSTKTKASIFDLEIYNENGIRIIHITSQQMNN</sequence>
<accession>A0A3L7JZT6</accession>
<proteinExistence type="predicted"/>
<dbReference type="Proteomes" id="UP000276770">
    <property type="component" value="Unassembled WGS sequence"/>
</dbReference>
<keyword evidence="2" id="KW-1185">Reference proteome</keyword>
<organism evidence="1 2">
    <name type="scientific">Falsibacillus albus</name>
    <dbReference type="NCBI Taxonomy" id="2478915"/>
    <lineage>
        <taxon>Bacteria</taxon>
        <taxon>Bacillati</taxon>
        <taxon>Bacillota</taxon>
        <taxon>Bacilli</taxon>
        <taxon>Bacillales</taxon>
        <taxon>Bacillaceae</taxon>
        <taxon>Falsibacillus</taxon>
    </lineage>
</organism>
<reference evidence="1 2" key="1">
    <citation type="submission" date="2018-10" db="EMBL/GenBank/DDBJ databases">
        <title>Falsibacillus sp. genome draft.</title>
        <authorList>
            <person name="Shi S."/>
        </authorList>
    </citation>
    <scope>NUCLEOTIDE SEQUENCE [LARGE SCALE GENOMIC DNA]</scope>
    <source>
        <strain evidence="1 2">GY 10110</strain>
    </source>
</reference>
<protein>
    <submittedName>
        <fullName evidence="1">Uncharacterized protein</fullName>
    </submittedName>
</protein>
<dbReference type="AlphaFoldDB" id="A0A3L7JZT6"/>
<dbReference type="EMBL" id="RCVZ01000004">
    <property type="protein sequence ID" value="RLQ96303.1"/>
    <property type="molecule type" value="Genomic_DNA"/>
</dbReference>
<gene>
    <name evidence="1" type="ORF">D9X91_08445</name>
</gene>
<comment type="caution">
    <text evidence="1">The sequence shown here is derived from an EMBL/GenBank/DDBJ whole genome shotgun (WGS) entry which is preliminary data.</text>
</comment>
<evidence type="ECO:0000313" key="1">
    <source>
        <dbReference type="EMBL" id="RLQ96303.1"/>
    </source>
</evidence>
<name>A0A3L7JZT6_9BACI</name>
<dbReference type="RefSeq" id="WP_121680156.1">
    <property type="nucleotide sequence ID" value="NZ_RCVZ01000004.1"/>
</dbReference>